<evidence type="ECO:0000256" key="5">
    <source>
        <dbReference type="SAM" id="Phobius"/>
    </source>
</evidence>
<keyword evidence="2 5" id="KW-0812">Transmembrane</keyword>
<dbReference type="EMBL" id="RHHQ01000031">
    <property type="protein sequence ID" value="RNB78758.1"/>
    <property type="molecule type" value="Genomic_DNA"/>
</dbReference>
<organism evidence="6 7">
    <name type="scientific">Brevibacillus fluminis</name>
    <dbReference type="NCBI Taxonomy" id="511487"/>
    <lineage>
        <taxon>Bacteria</taxon>
        <taxon>Bacillati</taxon>
        <taxon>Bacillota</taxon>
        <taxon>Bacilli</taxon>
        <taxon>Bacillales</taxon>
        <taxon>Paenibacillaceae</taxon>
        <taxon>Brevibacillus</taxon>
    </lineage>
</organism>
<dbReference type="RefSeq" id="WP_122921653.1">
    <property type="nucleotide sequence ID" value="NZ_RHHQ01000031.1"/>
</dbReference>
<accession>A0A3M8CSZ6</accession>
<evidence type="ECO:0000313" key="7">
    <source>
        <dbReference type="Proteomes" id="UP000271031"/>
    </source>
</evidence>
<dbReference type="InterPro" id="IPR003339">
    <property type="entry name" value="ABC/ECF_trnsptr_transmembrane"/>
</dbReference>
<feature type="transmembrane region" description="Helical" evidence="5">
    <location>
        <begin position="274"/>
        <end position="292"/>
    </location>
</feature>
<evidence type="ECO:0000256" key="4">
    <source>
        <dbReference type="ARBA" id="ARBA00023136"/>
    </source>
</evidence>
<gene>
    <name evidence="6" type="ORF">EDM56_30255</name>
</gene>
<dbReference type="AlphaFoldDB" id="A0A3M8CSZ6"/>
<comment type="subcellular location">
    <subcellularLocation>
        <location evidence="1">Membrane</location>
        <topology evidence="1">Multi-pass membrane protein</topology>
    </subcellularLocation>
</comment>
<reference evidence="6 7" key="1">
    <citation type="submission" date="2018-10" db="EMBL/GenBank/DDBJ databases">
        <title>Phylogenomics of Brevibacillus.</title>
        <authorList>
            <person name="Dunlap C."/>
        </authorList>
    </citation>
    <scope>NUCLEOTIDE SEQUENCE [LARGE SCALE GENOMIC DNA]</scope>
    <source>
        <strain evidence="6 7">JCM 15716</strain>
    </source>
</reference>
<name>A0A3M8CSZ6_9BACL</name>
<feature type="transmembrane region" description="Helical" evidence="5">
    <location>
        <begin position="235"/>
        <end position="254"/>
    </location>
</feature>
<comment type="caution">
    <text evidence="6">The sequence shown here is derived from an EMBL/GenBank/DDBJ whole genome shotgun (WGS) entry which is preliminary data.</text>
</comment>
<evidence type="ECO:0000256" key="1">
    <source>
        <dbReference type="ARBA" id="ARBA00004141"/>
    </source>
</evidence>
<feature type="transmembrane region" description="Helical" evidence="5">
    <location>
        <begin position="61"/>
        <end position="79"/>
    </location>
</feature>
<dbReference type="CDD" id="cd16914">
    <property type="entry name" value="EcfT"/>
    <property type="match status" value="1"/>
</dbReference>
<sequence length="297" mass="34044">MSAQIPPIRWQQLHPGAIAFFLFVQGILTFVWEHPFMLIGQLLFLLGWAWRERVLPAIMPLFRMLLVMAPFFLLVNALFSTNGVTFLWKGPVVPLIGRLDFTLEELAYSCMGLVRLAILLTLSGMFQQFVDHDRFLLLFAKVAPRFVLTAALAIRMFPFLLAEFSRIKETAYLRGIRPRGKGKRAQIRFYLFLLRPLLYSALEGSWQSAETLYARGFGSGPRSSYRTKKIASHEVLGLIFTGIVFAFALFGKWLDFGRIDYYPRFSFHDLPGDALFALLMVGSWLVPLYVLGRRETT</sequence>
<proteinExistence type="predicted"/>
<dbReference type="Pfam" id="PF02361">
    <property type="entry name" value="CbiQ"/>
    <property type="match status" value="1"/>
</dbReference>
<keyword evidence="7" id="KW-1185">Reference proteome</keyword>
<feature type="transmembrane region" description="Helical" evidence="5">
    <location>
        <begin position="20"/>
        <end position="49"/>
    </location>
</feature>
<feature type="transmembrane region" description="Helical" evidence="5">
    <location>
        <begin position="106"/>
        <end position="126"/>
    </location>
</feature>
<dbReference type="Proteomes" id="UP000271031">
    <property type="component" value="Unassembled WGS sequence"/>
</dbReference>
<evidence type="ECO:0000313" key="6">
    <source>
        <dbReference type="EMBL" id="RNB78758.1"/>
    </source>
</evidence>
<dbReference type="OrthoDB" id="2039442at2"/>
<keyword evidence="3 5" id="KW-1133">Transmembrane helix</keyword>
<protein>
    <submittedName>
        <fullName evidence="6">Energy-coupling factor transporter transmembrane protein EcfT</fullName>
    </submittedName>
</protein>
<dbReference type="GO" id="GO:0005886">
    <property type="term" value="C:plasma membrane"/>
    <property type="evidence" value="ECO:0007669"/>
    <property type="project" value="UniProtKB-ARBA"/>
</dbReference>
<feature type="transmembrane region" description="Helical" evidence="5">
    <location>
        <begin position="146"/>
        <end position="164"/>
    </location>
</feature>
<evidence type="ECO:0000256" key="3">
    <source>
        <dbReference type="ARBA" id="ARBA00022989"/>
    </source>
</evidence>
<keyword evidence="4 5" id="KW-0472">Membrane</keyword>
<evidence type="ECO:0000256" key="2">
    <source>
        <dbReference type="ARBA" id="ARBA00022692"/>
    </source>
</evidence>